<evidence type="ECO:0000313" key="10">
    <source>
        <dbReference type="Proteomes" id="UP000256541"/>
    </source>
</evidence>
<feature type="transmembrane region" description="Helical" evidence="8">
    <location>
        <begin position="200"/>
        <end position="219"/>
    </location>
</feature>
<reference evidence="9 10" key="1">
    <citation type="submission" date="2017-04" db="EMBL/GenBank/DDBJ databases">
        <title>Comparative genome analysis of Subtercola boreus.</title>
        <authorList>
            <person name="Cho Y.-J."/>
            <person name="Cho A."/>
            <person name="Kim O.-S."/>
            <person name="Lee J.-I."/>
        </authorList>
    </citation>
    <scope>NUCLEOTIDE SEQUENCE [LARGE SCALE GENOMIC DNA]</scope>
    <source>
        <strain evidence="9 10">P27479</strain>
    </source>
</reference>
<evidence type="ECO:0000256" key="7">
    <source>
        <dbReference type="PIRNR" id="PIRNR002744"/>
    </source>
</evidence>
<comment type="subcellular location">
    <subcellularLocation>
        <location evidence="1">Membrane</location>
        <topology evidence="1">Multi-pass membrane protein</topology>
    </subcellularLocation>
</comment>
<proteinExistence type="inferred from homology"/>
<dbReference type="Pfam" id="PF02133">
    <property type="entry name" value="Transp_cyt_pur"/>
    <property type="match status" value="1"/>
</dbReference>
<evidence type="ECO:0000256" key="5">
    <source>
        <dbReference type="ARBA" id="ARBA00022989"/>
    </source>
</evidence>
<feature type="transmembrane region" description="Helical" evidence="8">
    <location>
        <begin position="240"/>
        <end position="268"/>
    </location>
</feature>
<dbReference type="EMBL" id="NBXB01000027">
    <property type="protein sequence ID" value="RFA14654.1"/>
    <property type="molecule type" value="Genomic_DNA"/>
</dbReference>
<feature type="transmembrane region" description="Helical" evidence="8">
    <location>
        <begin position="170"/>
        <end position="188"/>
    </location>
</feature>
<feature type="transmembrane region" description="Helical" evidence="8">
    <location>
        <begin position="69"/>
        <end position="87"/>
    </location>
</feature>
<evidence type="ECO:0000256" key="4">
    <source>
        <dbReference type="ARBA" id="ARBA00022692"/>
    </source>
</evidence>
<dbReference type="PIRSF" id="PIRSF002744">
    <property type="entry name" value="Pur-cyt_permease"/>
    <property type="match status" value="1"/>
</dbReference>
<feature type="transmembrane region" description="Helical" evidence="8">
    <location>
        <begin position="391"/>
        <end position="411"/>
    </location>
</feature>
<feature type="transmembrane region" description="Helical" evidence="8">
    <location>
        <begin position="431"/>
        <end position="451"/>
    </location>
</feature>
<evidence type="ECO:0000256" key="1">
    <source>
        <dbReference type="ARBA" id="ARBA00004141"/>
    </source>
</evidence>
<gene>
    <name evidence="9" type="ORF">B7R22_07960</name>
</gene>
<dbReference type="PANTHER" id="PTHR31806:SF1">
    <property type="entry name" value="PURINE-CYTOSINE PERMEASE FCY2-RELATED"/>
    <property type="match status" value="1"/>
</dbReference>
<evidence type="ECO:0000256" key="8">
    <source>
        <dbReference type="SAM" id="Phobius"/>
    </source>
</evidence>
<dbReference type="OrthoDB" id="9809167at2"/>
<name>A0A3E0VX40_9MICO</name>
<comment type="caution">
    <text evidence="9">The sequence shown here is derived from an EMBL/GenBank/DDBJ whole genome shotgun (WGS) entry which is preliminary data.</text>
</comment>
<feature type="transmembrane region" description="Helical" evidence="8">
    <location>
        <begin position="326"/>
        <end position="344"/>
    </location>
</feature>
<evidence type="ECO:0000256" key="6">
    <source>
        <dbReference type="ARBA" id="ARBA00023136"/>
    </source>
</evidence>
<dbReference type="GO" id="GO:0022857">
    <property type="term" value="F:transmembrane transporter activity"/>
    <property type="evidence" value="ECO:0007669"/>
    <property type="project" value="InterPro"/>
</dbReference>
<comment type="similarity">
    <text evidence="2 7">Belongs to the purine-cytosine permease (2.A.39) family.</text>
</comment>
<dbReference type="GO" id="GO:0005886">
    <property type="term" value="C:plasma membrane"/>
    <property type="evidence" value="ECO:0007669"/>
    <property type="project" value="TreeGrafter"/>
</dbReference>
<accession>A0A3E0VX40</accession>
<feature type="transmembrane region" description="Helical" evidence="8">
    <location>
        <begin position="350"/>
        <end position="371"/>
    </location>
</feature>
<organism evidence="9 10">
    <name type="scientific">Subtercola boreus</name>
    <dbReference type="NCBI Taxonomy" id="120213"/>
    <lineage>
        <taxon>Bacteria</taxon>
        <taxon>Bacillati</taxon>
        <taxon>Actinomycetota</taxon>
        <taxon>Actinomycetes</taxon>
        <taxon>Micrococcales</taxon>
        <taxon>Microbacteriaceae</taxon>
        <taxon>Subtercola</taxon>
    </lineage>
</organism>
<dbReference type="Gene3D" id="1.10.4160.10">
    <property type="entry name" value="Hydantoin permease"/>
    <property type="match status" value="1"/>
</dbReference>
<dbReference type="AlphaFoldDB" id="A0A3E0VX40"/>
<keyword evidence="5 8" id="KW-1133">Transmembrane helix</keyword>
<dbReference type="Proteomes" id="UP000256541">
    <property type="component" value="Unassembled WGS sequence"/>
</dbReference>
<feature type="transmembrane region" description="Helical" evidence="8">
    <location>
        <begin position="288"/>
        <end position="314"/>
    </location>
</feature>
<keyword evidence="6 7" id="KW-0472">Membrane</keyword>
<dbReference type="InterPro" id="IPR026030">
    <property type="entry name" value="Pur-cyt_permease_Fcy2/21/22"/>
</dbReference>
<protein>
    <submittedName>
        <fullName evidence="9">Cytosine permease</fullName>
    </submittedName>
</protein>
<evidence type="ECO:0000313" key="9">
    <source>
        <dbReference type="EMBL" id="RFA14654.1"/>
    </source>
</evidence>
<evidence type="ECO:0000256" key="2">
    <source>
        <dbReference type="ARBA" id="ARBA00008974"/>
    </source>
</evidence>
<feature type="transmembrane region" description="Helical" evidence="8">
    <location>
        <begin position="131"/>
        <end position="158"/>
    </location>
</feature>
<dbReference type="PANTHER" id="PTHR31806">
    <property type="entry name" value="PURINE-CYTOSINE PERMEASE FCY2-RELATED"/>
    <property type="match status" value="1"/>
</dbReference>
<feature type="transmembrane region" description="Helical" evidence="8">
    <location>
        <begin position="43"/>
        <end position="63"/>
    </location>
</feature>
<dbReference type="RefSeq" id="WP_116411253.1">
    <property type="nucleotide sequence ID" value="NZ_NBXB01000027.1"/>
</dbReference>
<evidence type="ECO:0000256" key="3">
    <source>
        <dbReference type="ARBA" id="ARBA00022448"/>
    </source>
</evidence>
<feature type="transmembrane region" description="Helical" evidence="8">
    <location>
        <begin position="108"/>
        <end position="125"/>
    </location>
</feature>
<sequence>MSEKTLTVSAPSRIEPGGIEAIPADRRHGSPWQLLSTWTAPNLEFATIFVGVIAVAFFGLGFWQAMAALVLGSAVGALTQGVLSTWGPREGLAQMVLSRTAFGYRGNILPAAINTVMAGLGWFTVNSVSGAFALSTLTGMPPVLALLIVVVVEVAVAFIGHDLVQLFERYSSFVLGAIFLVATVTIFLHADLGVVVDGSAFSFGGFTLAAGAAFGYAAGWNPYASDYSRYLPATVRKSTVGWAAGLGNFVSCVVLMAAGAAAATIAGFDPSDPTGSFTQSMPPVIRDLTLIAIAVGAVAANALNIYSGAMSFLAAGIKIPFALRRALIALGFGVVGFFLAWSAIPDAGHTYENFLLVIAYWIAPWLGVVLVDRFLRRGTEIGSIVTEHAMYRNSAGVISFIVGIVVSIWLFSNQTFFVGVVPAAVPEVGDLTAIVGFVLGAVTYAVLFSAVKPRLGGPLTSTPADVVGVDAADDVA</sequence>
<keyword evidence="3 7" id="KW-0813">Transport</keyword>
<keyword evidence="4 8" id="KW-0812">Transmembrane</keyword>
<dbReference type="InterPro" id="IPR001248">
    <property type="entry name" value="Pur-cyt_permease"/>
</dbReference>